<dbReference type="EMBL" id="CAFBLX010000334">
    <property type="protein sequence ID" value="CAB4917700.1"/>
    <property type="molecule type" value="Genomic_DNA"/>
</dbReference>
<feature type="compositionally biased region" description="Polar residues" evidence="1">
    <location>
        <begin position="21"/>
        <end position="32"/>
    </location>
</feature>
<sequence>MMRDASAPADLRTGAPFSPVISLSSGGSQSATVRAPWGEPSSVISSQGAPMSRPAARPGSEVVALARTNTGDAP</sequence>
<feature type="region of interest" description="Disordered" evidence="1">
    <location>
        <begin position="1"/>
        <end position="74"/>
    </location>
</feature>
<protein>
    <submittedName>
        <fullName evidence="2">Unannotated protein</fullName>
    </submittedName>
</protein>
<dbReference type="AlphaFoldDB" id="A0A6J7HNJ5"/>
<proteinExistence type="predicted"/>
<gene>
    <name evidence="2" type="ORF">UFOPK3472_03408</name>
</gene>
<name>A0A6J7HNJ5_9ZZZZ</name>
<reference evidence="2" key="1">
    <citation type="submission" date="2020-05" db="EMBL/GenBank/DDBJ databases">
        <authorList>
            <person name="Chiriac C."/>
            <person name="Salcher M."/>
            <person name="Ghai R."/>
            <person name="Kavagutti S V."/>
        </authorList>
    </citation>
    <scope>NUCLEOTIDE SEQUENCE</scope>
</reference>
<evidence type="ECO:0000313" key="2">
    <source>
        <dbReference type="EMBL" id="CAB4917700.1"/>
    </source>
</evidence>
<organism evidence="2">
    <name type="scientific">freshwater metagenome</name>
    <dbReference type="NCBI Taxonomy" id="449393"/>
    <lineage>
        <taxon>unclassified sequences</taxon>
        <taxon>metagenomes</taxon>
        <taxon>ecological metagenomes</taxon>
    </lineage>
</organism>
<accession>A0A6J7HNJ5</accession>
<evidence type="ECO:0000256" key="1">
    <source>
        <dbReference type="SAM" id="MobiDB-lite"/>
    </source>
</evidence>